<protein>
    <submittedName>
        <fullName evidence="2">Uncharacterized protein</fullName>
    </submittedName>
</protein>
<dbReference type="Proteomes" id="UP000092993">
    <property type="component" value="Unassembled WGS sequence"/>
</dbReference>
<dbReference type="EMBL" id="LUGG01000022">
    <property type="protein sequence ID" value="OBZ68117.1"/>
    <property type="molecule type" value="Genomic_DNA"/>
</dbReference>
<dbReference type="OrthoDB" id="2754443at2759"/>
<name>A0A1C7LVL8_GRIFR</name>
<proteinExistence type="predicted"/>
<organism evidence="2 3">
    <name type="scientific">Grifola frondosa</name>
    <name type="common">Maitake</name>
    <name type="synonym">Polyporus frondosus</name>
    <dbReference type="NCBI Taxonomy" id="5627"/>
    <lineage>
        <taxon>Eukaryota</taxon>
        <taxon>Fungi</taxon>
        <taxon>Dikarya</taxon>
        <taxon>Basidiomycota</taxon>
        <taxon>Agaricomycotina</taxon>
        <taxon>Agaricomycetes</taxon>
        <taxon>Polyporales</taxon>
        <taxon>Grifolaceae</taxon>
        <taxon>Grifola</taxon>
    </lineage>
</organism>
<evidence type="ECO:0000313" key="2">
    <source>
        <dbReference type="EMBL" id="OBZ68117.1"/>
    </source>
</evidence>
<reference evidence="2 3" key="1">
    <citation type="submission" date="2016-03" db="EMBL/GenBank/DDBJ databases">
        <title>Whole genome sequencing of Grifola frondosa 9006-11.</title>
        <authorList>
            <person name="Min B."/>
            <person name="Park H."/>
            <person name="Kim J.-G."/>
            <person name="Cho H."/>
            <person name="Oh Y.-L."/>
            <person name="Kong W.-S."/>
            <person name="Choi I.-G."/>
        </authorList>
    </citation>
    <scope>NUCLEOTIDE SEQUENCE [LARGE SCALE GENOMIC DNA]</scope>
    <source>
        <strain evidence="2 3">9006-11</strain>
    </source>
</reference>
<comment type="caution">
    <text evidence="2">The sequence shown here is derived from an EMBL/GenBank/DDBJ whole genome shotgun (WGS) entry which is preliminary data.</text>
</comment>
<accession>A0A1C7LVL8</accession>
<dbReference type="AlphaFoldDB" id="A0A1C7LVL8"/>
<keyword evidence="3" id="KW-1185">Reference proteome</keyword>
<sequence length="130" mass="14770">MSWLWGRVLILGPLVLILSGADLTSHRRSRASLMGASNFTPAEVTWLQEQYATQEVRELLKAEARGCLKAIATLLTTRYTADFRDCLPAETDAEFAKRRANKTLAEWDELVQKHAETTDARAERLRKQPR</sequence>
<feature type="chain" id="PRO_5008888799" evidence="1">
    <location>
        <begin position="21"/>
        <end position="130"/>
    </location>
</feature>
<gene>
    <name evidence="2" type="ORF">A0H81_12015</name>
</gene>
<keyword evidence="1" id="KW-0732">Signal</keyword>
<feature type="signal peptide" evidence="1">
    <location>
        <begin position="1"/>
        <end position="20"/>
    </location>
</feature>
<evidence type="ECO:0000256" key="1">
    <source>
        <dbReference type="SAM" id="SignalP"/>
    </source>
</evidence>
<evidence type="ECO:0000313" key="3">
    <source>
        <dbReference type="Proteomes" id="UP000092993"/>
    </source>
</evidence>